<proteinExistence type="predicted"/>
<dbReference type="EMBL" id="KI669569">
    <property type="protein sequence ID" value="ETN16240.1"/>
    <property type="molecule type" value="Genomic_DNA"/>
</dbReference>
<organism evidence="2 3">
    <name type="scientific">Phytophthora nicotianae (strain INRA-310)</name>
    <name type="common">Phytophthora parasitica</name>
    <dbReference type="NCBI Taxonomy" id="761204"/>
    <lineage>
        <taxon>Eukaryota</taxon>
        <taxon>Sar</taxon>
        <taxon>Stramenopiles</taxon>
        <taxon>Oomycota</taxon>
        <taxon>Peronosporomycetes</taxon>
        <taxon>Peronosporales</taxon>
        <taxon>Peronosporaceae</taxon>
        <taxon>Phytophthora</taxon>
    </lineage>
</organism>
<evidence type="ECO:0000313" key="2">
    <source>
        <dbReference type="EMBL" id="ETN16240.1"/>
    </source>
</evidence>
<evidence type="ECO:0000313" key="3">
    <source>
        <dbReference type="Proteomes" id="UP000018817"/>
    </source>
</evidence>
<evidence type="ECO:0008006" key="4">
    <source>
        <dbReference type="Google" id="ProtNLM"/>
    </source>
</evidence>
<dbReference type="RefSeq" id="XP_008898586.1">
    <property type="nucleotide sequence ID" value="XM_008900338.1"/>
</dbReference>
<feature type="compositionally biased region" description="Low complexity" evidence="1">
    <location>
        <begin position="11"/>
        <end position="23"/>
    </location>
</feature>
<dbReference type="Proteomes" id="UP000018817">
    <property type="component" value="Unassembled WGS sequence"/>
</dbReference>
<dbReference type="STRING" id="761204.W2QVG1"/>
<dbReference type="VEuPathDB" id="FungiDB:PPTG_06422"/>
<reference evidence="3" key="1">
    <citation type="submission" date="2011-12" db="EMBL/GenBank/DDBJ databases">
        <authorList>
            <consortium name="The Broad Institute Genome Sequencing Platform"/>
            <person name="Russ C."/>
            <person name="Tyler B."/>
            <person name="Panabieres F."/>
            <person name="Shan W."/>
            <person name="Tripathy S."/>
            <person name="Grunwald N."/>
            <person name="Machado M."/>
            <person name="Young S.K."/>
            <person name="Zeng Q."/>
            <person name="Gargeya S."/>
            <person name="Fitzgerald M."/>
            <person name="Haas B."/>
            <person name="Abouelleil A."/>
            <person name="Alvarado L."/>
            <person name="Arachchi H.M."/>
            <person name="Berlin A."/>
            <person name="Chapman S.B."/>
            <person name="Gearin G."/>
            <person name="Goldberg J."/>
            <person name="Griggs A."/>
            <person name="Gujja S."/>
            <person name="Hansen M."/>
            <person name="Heiman D."/>
            <person name="Howarth C."/>
            <person name="Larimer J."/>
            <person name="Lui A."/>
            <person name="MacDonald P.J.P."/>
            <person name="McCowen C."/>
            <person name="Montmayeur A."/>
            <person name="Murphy C."/>
            <person name="Neiman D."/>
            <person name="Pearson M."/>
            <person name="Priest M."/>
            <person name="Roberts A."/>
            <person name="Saif S."/>
            <person name="Shea T."/>
            <person name="Sisk P."/>
            <person name="Stolte C."/>
            <person name="Sykes S."/>
            <person name="Wortman J."/>
            <person name="Nusbaum C."/>
            <person name="Birren B."/>
        </authorList>
    </citation>
    <scope>NUCLEOTIDE SEQUENCE [LARGE SCALE GENOMIC DNA]</scope>
    <source>
        <strain evidence="3">INRA-310</strain>
    </source>
</reference>
<gene>
    <name evidence="2" type="ORF">PPTG_06422</name>
</gene>
<dbReference type="GeneID" id="20176396"/>
<reference evidence="2 3" key="2">
    <citation type="submission" date="2013-11" db="EMBL/GenBank/DDBJ databases">
        <title>The Genome Sequence of Phytophthora parasitica INRA-310.</title>
        <authorList>
            <consortium name="The Broad Institute Genomics Platform"/>
            <person name="Russ C."/>
            <person name="Tyler B."/>
            <person name="Panabieres F."/>
            <person name="Shan W."/>
            <person name="Tripathy S."/>
            <person name="Grunwald N."/>
            <person name="Machado M."/>
            <person name="Johnson C.S."/>
            <person name="Arredondo F."/>
            <person name="Hong C."/>
            <person name="Coffey M."/>
            <person name="Young S.K."/>
            <person name="Zeng Q."/>
            <person name="Gargeya S."/>
            <person name="Fitzgerald M."/>
            <person name="Abouelleil A."/>
            <person name="Alvarado L."/>
            <person name="Chapman S.B."/>
            <person name="Gainer-Dewar J."/>
            <person name="Goldberg J."/>
            <person name="Griggs A."/>
            <person name="Gujja S."/>
            <person name="Hansen M."/>
            <person name="Howarth C."/>
            <person name="Imamovic A."/>
            <person name="Ireland A."/>
            <person name="Larimer J."/>
            <person name="McCowan C."/>
            <person name="Murphy C."/>
            <person name="Pearson M."/>
            <person name="Poon T.W."/>
            <person name="Priest M."/>
            <person name="Roberts A."/>
            <person name="Saif S."/>
            <person name="Shea T."/>
            <person name="Sykes S."/>
            <person name="Wortman J."/>
            <person name="Nusbaum C."/>
            <person name="Birren B."/>
        </authorList>
    </citation>
    <scope>NUCLEOTIDE SEQUENCE [LARGE SCALE GENOMIC DNA]</scope>
    <source>
        <strain evidence="2 3">INRA-310</strain>
    </source>
</reference>
<sequence>MSETQQHQEVPPTLAATDASSTTPPGPAPPQTSPVPPTGAVPATSGVCDTSQMLTSLVSLFSLQHQAIATSQQQMHAFMAQQTRFQQEMYEMQSRANHHKSEEAAYTAEQNSNDFRFVYMIVPFLGIDVMAWYRKFKHAFRSLTKMHDLQVKTTQQEYSTKFLQLLSMKSTNMPEIVKR</sequence>
<dbReference type="AlphaFoldDB" id="W2QVG1"/>
<evidence type="ECO:0000256" key="1">
    <source>
        <dbReference type="SAM" id="MobiDB-lite"/>
    </source>
</evidence>
<feature type="compositionally biased region" description="Pro residues" evidence="1">
    <location>
        <begin position="24"/>
        <end position="39"/>
    </location>
</feature>
<feature type="region of interest" description="Disordered" evidence="1">
    <location>
        <begin position="1"/>
        <end position="46"/>
    </location>
</feature>
<protein>
    <recommendedName>
        <fullName evidence="4">Retrotransposon gag domain-containing protein</fullName>
    </recommendedName>
</protein>
<name>W2QVG1_PHYN3</name>
<accession>W2QVG1</accession>
<dbReference type="OMA" id="ANHHKSE"/>